<proteinExistence type="predicted"/>
<dbReference type="InterPro" id="IPR001283">
    <property type="entry name" value="CRISP-related"/>
</dbReference>
<evidence type="ECO:0000256" key="1">
    <source>
        <dbReference type="SAM" id="MobiDB-lite"/>
    </source>
</evidence>
<name>A0AAW2HA91_9NEOP</name>
<dbReference type="InterPro" id="IPR034113">
    <property type="entry name" value="SCP_GAPR1-like"/>
</dbReference>
<dbReference type="PROSITE" id="PS01009">
    <property type="entry name" value="CRISP_1"/>
    <property type="match status" value="1"/>
</dbReference>
<evidence type="ECO:0000259" key="2">
    <source>
        <dbReference type="SMART" id="SM00198"/>
    </source>
</evidence>
<reference evidence="3" key="1">
    <citation type="journal article" date="2024" name="Gigascience">
        <title>Chromosome-level genome of the poultry shaft louse Menopon gallinae provides insight into the host-switching and adaptive evolution of parasitic lice.</title>
        <authorList>
            <person name="Xu Y."/>
            <person name="Ma L."/>
            <person name="Liu S."/>
            <person name="Liang Y."/>
            <person name="Liu Q."/>
            <person name="He Z."/>
            <person name="Tian L."/>
            <person name="Duan Y."/>
            <person name="Cai W."/>
            <person name="Li H."/>
            <person name="Song F."/>
        </authorList>
    </citation>
    <scope>NUCLEOTIDE SEQUENCE</scope>
    <source>
        <strain evidence="3">Cailab_2023a</strain>
    </source>
</reference>
<evidence type="ECO:0000313" key="3">
    <source>
        <dbReference type="EMBL" id="KAL0266620.1"/>
    </source>
</evidence>
<dbReference type="InterPro" id="IPR014044">
    <property type="entry name" value="CAP_dom"/>
</dbReference>
<dbReference type="PRINTS" id="PR00838">
    <property type="entry name" value="V5ALLERGEN"/>
</dbReference>
<dbReference type="SMART" id="SM00198">
    <property type="entry name" value="SCP"/>
    <property type="match status" value="1"/>
</dbReference>
<dbReference type="EMBL" id="JARGDH010000005">
    <property type="protein sequence ID" value="KAL0266620.1"/>
    <property type="molecule type" value="Genomic_DNA"/>
</dbReference>
<accession>A0AAW2HA91</accession>
<dbReference type="SUPFAM" id="SSF55797">
    <property type="entry name" value="PR-1-like"/>
    <property type="match status" value="1"/>
</dbReference>
<organism evidence="3">
    <name type="scientific">Menopon gallinae</name>
    <name type="common">poultry shaft louse</name>
    <dbReference type="NCBI Taxonomy" id="328185"/>
    <lineage>
        <taxon>Eukaryota</taxon>
        <taxon>Metazoa</taxon>
        <taxon>Ecdysozoa</taxon>
        <taxon>Arthropoda</taxon>
        <taxon>Hexapoda</taxon>
        <taxon>Insecta</taxon>
        <taxon>Pterygota</taxon>
        <taxon>Neoptera</taxon>
        <taxon>Paraneoptera</taxon>
        <taxon>Psocodea</taxon>
        <taxon>Troctomorpha</taxon>
        <taxon>Phthiraptera</taxon>
        <taxon>Amblycera</taxon>
        <taxon>Menoponidae</taxon>
        <taxon>Menopon</taxon>
    </lineage>
</organism>
<dbReference type="Pfam" id="PF00188">
    <property type="entry name" value="CAP"/>
    <property type="match status" value="1"/>
</dbReference>
<dbReference type="FunFam" id="3.40.33.10:FF:000002">
    <property type="entry name" value="Golgi-associated plant pathogenesis-related protein 1"/>
    <property type="match status" value="1"/>
</dbReference>
<dbReference type="GO" id="GO:0005576">
    <property type="term" value="C:extracellular region"/>
    <property type="evidence" value="ECO:0007669"/>
    <property type="project" value="UniProtKB-SubCell"/>
</dbReference>
<feature type="region of interest" description="Disordered" evidence="1">
    <location>
        <begin position="69"/>
        <end position="106"/>
    </location>
</feature>
<feature type="domain" description="SCP" evidence="2">
    <location>
        <begin position="115"/>
        <end position="250"/>
    </location>
</feature>
<dbReference type="InterPro" id="IPR018244">
    <property type="entry name" value="Allrgn_V5/Tpx1_CS"/>
</dbReference>
<dbReference type="PANTHER" id="PTHR10334">
    <property type="entry name" value="CYSTEINE-RICH SECRETORY PROTEIN-RELATED"/>
    <property type="match status" value="1"/>
</dbReference>
<dbReference type="InterPro" id="IPR035940">
    <property type="entry name" value="CAP_sf"/>
</dbReference>
<dbReference type="Gene3D" id="3.40.33.10">
    <property type="entry name" value="CAP"/>
    <property type="match status" value="1"/>
</dbReference>
<dbReference type="AlphaFoldDB" id="A0AAW2HA91"/>
<comment type="caution">
    <text evidence="3">The sequence shown here is derived from an EMBL/GenBank/DDBJ whole genome shotgun (WGS) entry which is preliminary data.</text>
</comment>
<sequence length="261" mass="29103">MDHDTSVRTQTKTSISKRGDKIVVKEVVTTTTTRSGQKPEVTVNERVNEYDVNNIPDELKAELGGLLKPDDHKKVTRTSSQGGVQGTSKTVSVPLEKRIPSLPPPKQIDEKELEKLNDDCIKCHNAYRERHGVPPLTFSKELAAYAQNWAEELADNQRFEHRKNGAAGENLFMFYSSDSSVIVSAGQACDSWYSEIKKFQFGKEPRNMDAGHFTQMIWKETKKVGMGRARGPTGKQIIVANYDPPGNLLGTFATNVPKPLQ</sequence>
<protein>
    <recommendedName>
        <fullName evidence="2">SCP domain-containing protein</fullName>
    </recommendedName>
</protein>
<gene>
    <name evidence="3" type="ORF">PYX00_009113</name>
</gene>
<feature type="compositionally biased region" description="Polar residues" evidence="1">
    <location>
        <begin position="77"/>
        <end position="91"/>
    </location>
</feature>
<dbReference type="PRINTS" id="PR00837">
    <property type="entry name" value="V5TPXLIKE"/>
</dbReference>
<dbReference type="CDD" id="cd05382">
    <property type="entry name" value="CAP_GAPR1-like"/>
    <property type="match status" value="1"/>
</dbReference>
<dbReference type="InterPro" id="IPR002413">
    <property type="entry name" value="V5_allergen-like"/>
</dbReference>